<dbReference type="Proteomes" id="UP000789831">
    <property type="component" value="Unassembled WGS sequence"/>
</dbReference>
<feature type="region of interest" description="Disordered" evidence="1">
    <location>
        <begin position="232"/>
        <end position="289"/>
    </location>
</feature>
<proteinExistence type="predicted"/>
<comment type="caution">
    <text evidence="2">The sequence shown here is derived from an EMBL/GenBank/DDBJ whole genome shotgun (WGS) entry which is preliminary data.</text>
</comment>
<dbReference type="AlphaFoldDB" id="A0A9N9G314"/>
<name>A0A9N9G314_9GLOM</name>
<evidence type="ECO:0000313" key="3">
    <source>
        <dbReference type="Proteomes" id="UP000789831"/>
    </source>
</evidence>
<sequence length="313" mass="35817">MSDSGIPPTSIHNKKKTSEKKFKMPTSLSLKLISNTVMLLSFKYSDDCAHKFTLNPHTNEFKTKILDVNKINKKLANYFLLFRSCLSNAVSKDLHCTEKSCPLSSFPNKDNQCFISELSSFIHQSEDRKRNIFGVFSRLYKELESSKKQISTDANRKEKLTQRRNSDIPVKRNSYAYQPYPRRSYSDSEVLTSARYIMVAPENLLHTSEGTYVRVSIGPKYFAAALESHQSPDYSPLQTEEFPNVESSSFEDQSLPMDRNTNVESSSFEDQSLPLDRNTNVESSSLEDQSLPNFENPVYFENFLDICINGKVL</sequence>
<protein>
    <submittedName>
        <fullName evidence="2">13650_t:CDS:1</fullName>
    </submittedName>
</protein>
<accession>A0A9N9G314</accession>
<gene>
    <name evidence="2" type="ORF">AGERDE_LOCUS8131</name>
</gene>
<dbReference type="OrthoDB" id="10619167at2759"/>
<keyword evidence="3" id="KW-1185">Reference proteome</keyword>
<evidence type="ECO:0000313" key="2">
    <source>
        <dbReference type="EMBL" id="CAG8581210.1"/>
    </source>
</evidence>
<feature type="compositionally biased region" description="Polar residues" evidence="1">
    <location>
        <begin position="259"/>
        <end position="270"/>
    </location>
</feature>
<reference evidence="2" key="1">
    <citation type="submission" date="2021-06" db="EMBL/GenBank/DDBJ databases">
        <authorList>
            <person name="Kallberg Y."/>
            <person name="Tangrot J."/>
            <person name="Rosling A."/>
        </authorList>
    </citation>
    <scope>NUCLEOTIDE SEQUENCE</scope>
    <source>
        <strain evidence="2">MT106</strain>
    </source>
</reference>
<feature type="compositionally biased region" description="Polar residues" evidence="1">
    <location>
        <begin position="277"/>
        <end position="289"/>
    </location>
</feature>
<organism evidence="2 3">
    <name type="scientific">Ambispora gerdemannii</name>
    <dbReference type="NCBI Taxonomy" id="144530"/>
    <lineage>
        <taxon>Eukaryota</taxon>
        <taxon>Fungi</taxon>
        <taxon>Fungi incertae sedis</taxon>
        <taxon>Mucoromycota</taxon>
        <taxon>Glomeromycotina</taxon>
        <taxon>Glomeromycetes</taxon>
        <taxon>Archaeosporales</taxon>
        <taxon>Ambisporaceae</taxon>
        <taxon>Ambispora</taxon>
    </lineage>
</organism>
<dbReference type="EMBL" id="CAJVPL010001646">
    <property type="protein sequence ID" value="CAG8581210.1"/>
    <property type="molecule type" value="Genomic_DNA"/>
</dbReference>
<feature type="region of interest" description="Disordered" evidence="1">
    <location>
        <begin position="1"/>
        <end position="22"/>
    </location>
</feature>
<feature type="region of interest" description="Disordered" evidence="1">
    <location>
        <begin position="147"/>
        <end position="173"/>
    </location>
</feature>
<evidence type="ECO:0000256" key="1">
    <source>
        <dbReference type="SAM" id="MobiDB-lite"/>
    </source>
</evidence>
<feature type="compositionally biased region" description="Basic and acidic residues" evidence="1">
    <location>
        <begin position="154"/>
        <end position="170"/>
    </location>
</feature>